<protein>
    <recommendedName>
        <fullName evidence="5">tRNA-queuosine alpha-mannosyltransferase</fullName>
        <ecNumber evidence="4">2.4.1.110</ecNumber>
    </recommendedName>
</protein>
<evidence type="ECO:0000256" key="3">
    <source>
        <dbReference type="ARBA" id="ARBA00022679"/>
    </source>
</evidence>
<evidence type="ECO:0000256" key="1">
    <source>
        <dbReference type="ARBA" id="ARBA00009481"/>
    </source>
</evidence>
<dbReference type="InterPro" id="IPR022701">
    <property type="entry name" value="QTMAN_N"/>
</dbReference>
<dbReference type="OrthoDB" id="10032790at2759"/>
<dbReference type="PANTHER" id="PTHR13615:SF3">
    <property type="entry name" value="GLYCOSYLTRANSFERASE-LIKE DOMAIN-CONTAINING PROTEIN 1"/>
    <property type="match status" value="1"/>
</dbReference>
<comment type="similarity">
    <text evidence="1">Belongs to the glycosyltransferase group 1 family. Glycosyltransferase 4 subfamily.</text>
</comment>
<dbReference type="CDD" id="cd01635">
    <property type="entry name" value="Glycosyltransferase_GTB-type"/>
    <property type="match status" value="1"/>
</dbReference>
<evidence type="ECO:0000256" key="6">
    <source>
        <dbReference type="ARBA" id="ARBA00048439"/>
    </source>
</evidence>
<dbReference type="SUPFAM" id="SSF53756">
    <property type="entry name" value="UDP-Glycosyltransferase/glycogen phosphorylase"/>
    <property type="match status" value="1"/>
</dbReference>
<dbReference type="EC" id="2.4.1.110" evidence="4"/>
<dbReference type="Pfam" id="PF00534">
    <property type="entry name" value="Glycos_transf_1"/>
    <property type="match status" value="1"/>
</dbReference>
<dbReference type="HOGENOM" id="CLU_033439_1_0_1"/>
<evidence type="ECO:0000313" key="11">
    <source>
        <dbReference type="Proteomes" id="UP000014760"/>
    </source>
</evidence>
<dbReference type="EMBL" id="AMQN01001056">
    <property type="status" value="NOT_ANNOTATED_CDS"/>
    <property type="molecule type" value="Genomic_DNA"/>
</dbReference>
<dbReference type="PANTHER" id="PTHR13615">
    <property type="entry name" value="GLYCOSYLTRANSFERASE-LIKE 1"/>
    <property type="match status" value="1"/>
</dbReference>
<evidence type="ECO:0000313" key="9">
    <source>
        <dbReference type="EMBL" id="ELU08956.1"/>
    </source>
</evidence>
<keyword evidence="11" id="KW-1185">Reference proteome</keyword>
<dbReference type="Gene3D" id="3.40.50.2000">
    <property type="entry name" value="Glycogen Phosphorylase B"/>
    <property type="match status" value="1"/>
</dbReference>
<organism evidence="9">
    <name type="scientific">Capitella teleta</name>
    <name type="common">Polychaete worm</name>
    <dbReference type="NCBI Taxonomy" id="283909"/>
    <lineage>
        <taxon>Eukaryota</taxon>
        <taxon>Metazoa</taxon>
        <taxon>Spiralia</taxon>
        <taxon>Lophotrochozoa</taxon>
        <taxon>Annelida</taxon>
        <taxon>Polychaeta</taxon>
        <taxon>Sedentaria</taxon>
        <taxon>Scolecida</taxon>
        <taxon>Capitellidae</taxon>
        <taxon>Capitella</taxon>
    </lineage>
</organism>
<proteinExistence type="inferred from homology"/>
<dbReference type="STRING" id="283909.R7UZT9"/>
<dbReference type="Proteomes" id="UP000014760">
    <property type="component" value="Unassembled WGS sequence"/>
</dbReference>
<sequence>MADSSGILLIEPFYGGSHRQLTDVLSSRVEGCVVHTMTAKKWHWRARTSAIHFAQTIPQDHRFRTLFCSAVLPLSDLIAIRPDLSSLQKIVYFHENQLIYPVRKKQDGDFQYGYSQILTCLTADIVVFNSSFNMESFLGNIQSHLHLIPDYRPKDIEKLIRQKSRVLYFPIEFPVRLEVKEETSKVNKEDGPLHIIWPHRWEHDKGPDEFFECLFKLIEDGFQFRVSVIGEQFSEIPEIFDTSKERLGGRVEHWGFMPSRDAYYKALSEADVVVSTAKHEFFGVAMLEAAYCGCMPLCPNRLSYPEIFPKECLYNTPAQLLKALKRFCKFPEMAKKSSILVGI</sequence>
<evidence type="ECO:0000259" key="7">
    <source>
        <dbReference type="Pfam" id="PF00534"/>
    </source>
</evidence>
<evidence type="ECO:0000256" key="5">
    <source>
        <dbReference type="ARBA" id="ARBA00044539"/>
    </source>
</evidence>
<keyword evidence="3" id="KW-0808">Transferase</keyword>
<reference evidence="10" key="3">
    <citation type="submission" date="2015-06" db="UniProtKB">
        <authorList>
            <consortium name="EnsemblMetazoa"/>
        </authorList>
    </citation>
    <scope>IDENTIFICATION</scope>
</reference>
<dbReference type="FunCoup" id="R7UZT9">
    <property type="interactions" value="766"/>
</dbReference>
<evidence type="ECO:0000256" key="2">
    <source>
        <dbReference type="ARBA" id="ARBA00022676"/>
    </source>
</evidence>
<reference evidence="11" key="1">
    <citation type="submission" date="2012-12" db="EMBL/GenBank/DDBJ databases">
        <authorList>
            <person name="Hellsten U."/>
            <person name="Grimwood J."/>
            <person name="Chapman J.A."/>
            <person name="Shapiro H."/>
            <person name="Aerts A."/>
            <person name="Otillar R.P."/>
            <person name="Terry A.Y."/>
            <person name="Boore J.L."/>
            <person name="Simakov O."/>
            <person name="Marletaz F."/>
            <person name="Cho S.-J."/>
            <person name="Edsinger-Gonzales E."/>
            <person name="Havlak P."/>
            <person name="Kuo D.-H."/>
            <person name="Larsson T."/>
            <person name="Lv J."/>
            <person name="Arendt D."/>
            <person name="Savage R."/>
            <person name="Osoegawa K."/>
            <person name="de Jong P."/>
            <person name="Lindberg D.R."/>
            <person name="Seaver E.C."/>
            <person name="Weisblat D.A."/>
            <person name="Putnam N.H."/>
            <person name="Grigoriev I.V."/>
            <person name="Rokhsar D.S."/>
        </authorList>
    </citation>
    <scope>NUCLEOTIDE SEQUENCE</scope>
    <source>
        <strain evidence="11">I ESC-2004</strain>
    </source>
</reference>
<evidence type="ECO:0000259" key="8">
    <source>
        <dbReference type="Pfam" id="PF12038"/>
    </source>
</evidence>
<dbReference type="AlphaFoldDB" id="R7UZT9"/>
<comment type="catalytic activity">
    <reaction evidence="6">
        <text>queuosine(34) in tRNA(Asp) + GDP-alpha-D-mannose = O-4''-alpha-D-mannosylqueuosine(34) in tRNA(Asp) + GDP + H(+)</text>
        <dbReference type="Rhea" id="RHEA:12885"/>
        <dbReference type="Rhea" id="RHEA-COMP:18572"/>
        <dbReference type="Rhea" id="RHEA-COMP:18581"/>
        <dbReference type="ChEBI" id="CHEBI:15378"/>
        <dbReference type="ChEBI" id="CHEBI:57527"/>
        <dbReference type="ChEBI" id="CHEBI:58189"/>
        <dbReference type="ChEBI" id="CHEBI:194431"/>
        <dbReference type="ChEBI" id="CHEBI:194442"/>
        <dbReference type="EC" id="2.4.1.110"/>
    </reaction>
    <physiologicalReaction direction="left-to-right" evidence="6">
        <dbReference type="Rhea" id="RHEA:12886"/>
    </physiologicalReaction>
</comment>
<dbReference type="InterPro" id="IPR051862">
    <property type="entry name" value="GT-like_domain_containing_1"/>
</dbReference>
<keyword evidence="2" id="KW-0328">Glycosyltransferase</keyword>
<reference evidence="9 11" key="2">
    <citation type="journal article" date="2013" name="Nature">
        <title>Insights into bilaterian evolution from three spiralian genomes.</title>
        <authorList>
            <person name="Simakov O."/>
            <person name="Marletaz F."/>
            <person name="Cho S.J."/>
            <person name="Edsinger-Gonzales E."/>
            <person name="Havlak P."/>
            <person name="Hellsten U."/>
            <person name="Kuo D.H."/>
            <person name="Larsson T."/>
            <person name="Lv J."/>
            <person name="Arendt D."/>
            <person name="Savage R."/>
            <person name="Osoegawa K."/>
            <person name="de Jong P."/>
            <person name="Grimwood J."/>
            <person name="Chapman J.A."/>
            <person name="Shapiro H."/>
            <person name="Aerts A."/>
            <person name="Otillar R.P."/>
            <person name="Terry A.Y."/>
            <person name="Boore J.L."/>
            <person name="Grigoriev I.V."/>
            <person name="Lindberg D.R."/>
            <person name="Seaver E.C."/>
            <person name="Weisblat D.A."/>
            <person name="Putnam N.H."/>
            <person name="Rokhsar D.S."/>
        </authorList>
    </citation>
    <scope>NUCLEOTIDE SEQUENCE</scope>
    <source>
        <strain evidence="9 11">I ESC-2004</strain>
    </source>
</reference>
<dbReference type="OMA" id="CYPIAPN"/>
<dbReference type="Pfam" id="PF12038">
    <property type="entry name" value="QTMAN_N"/>
    <property type="match status" value="1"/>
</dbReference>
<dbReference type="InterPro" id="IPR001296">
    <property type="entry name" value="Glyco_trans_1"/>
</dbReference>
<gene>
    <name evidence="9" type="ORF">CAPTEDRAFT_4831</name>
</gene>
<evidence type="ECO:0000256" key="4">
    <source>
        <dbReference type="ARBA" id="ARBA00044517"/>
    </source>
</evidence>
<dbReference type="EnsemblMetazoa" id="CapteT4831">
    <property type="protein sequence ID" value="CapteP4831"/>
    <property type="gene ID" value="CapteG4831"/>
</dbReference>
<name>R7UZT9_CAPTE</name>
<dbReference type="EMBL" id="KB298688">
    <property type="protein sequence ID" value="ELU08956.1"/>
    <property type="molecule type" value="Genomic_DNA"/>
</dbReference>
<evidence type="ECO:0000313" key="10">
    <source>
        <dbReference type="EnsemblMetazoa" id="CapteP4831"/>
    </source>
</evidence>
<dbReference type="GO" id="GO:0016438">
    <property type="term" value="F:tRNA-queuosine(34) beta-mannosyltransferase activity"/>
    <property type="evidence" value="ECO:0007669"/>
    <property type="project" value="UniProtKB-EC"/>
</dbReference>
<feature type="domain" description="tRNA-queuosine alpha-mannosyltransferase N-terminal" evidence="8">
    <location>
        <begin position="7"/>
        <end position="171"/>
    </location>
</feature>
<feature type="domain" description="Glycosyl transferase family 1" evidence="7">
    <location>
        <begin position="181"/>
        <end position="308"/>
    </location>
</feature>
<accession>R7UZT9</accession>